<accession>A0A232ENJ7</accession>
<evidence type="ECO:0000313" key="1">
    <source>
        <dbReference type="EMBL" id="OXU19939.1"/>
    </source>
</evidence>
<keyword evidence="2" id="KW-1185">Reference proteome</keyword>
<protein>
    <submittedName>
        <fullName evidence="1">Uncharacterized protein</fullName>
    </submittedName>
</protein>
<evidence type="ECO:0000313" key="2">
    <source>
        <dbReference type="Proteomes" id="UP000215335"/>
    </source>
</evidence>
<organism evidence="1 2">
    <name type="scientific">Trichomalopsis sarcophagae</name>
    <dbReference type="NCBI Taxonomy" id="543379"/>
    <lineage>
        <taxon>Eukaryota</taxon>
        <taxon>Metazoa</taxon>
        <taxon>Ecdysozoa</taxon>
        <taxon>Arthropoda</taxon>
        <taxon>Hexapoda</taxon>
        <taxon>Insecta</taxon>
        <taxon>Pterygota</taxon>
        <taxon>Neoptera</taxon>
        <taxon>Endopterygota</taxon>
        <taxon>Hymenoptera</taxon>
        <taxon>Apocrita</taxon>
        <taxon>Proctotrupomorpha</taxon>
        <taxon>Chalcidoidea</taxon>
        <taxon>Pteromalidae</taxon>
        <taxon>Pteromalinae</taxon>
        <taxon>Trichomalopsis</taxon>
    </lineage>
</organism>
<proteinExistence type="predicted"/>
<sequence length="108" mass="11857">MEACKEATSRASVFVIFFGAGLKHSYLSVEATAARRTKFPGSIERRKLAPTIGKLGHAGSQLAMLICDLKTLTSRKMLTLLVANHEEDDSNCKFILVASRKKTPDKEC</sequence>
<dbReference type="EMBL" id="NNAY01003125">
    <property type="protein sequence ID" value="OXU19939.1"/>
    <property type="molecule type" value="Genomic_DNA"/>
</dbReference>
<name>A0A232ENJ7_9HYME</name>
<gene>
    <name evidence="1" type="ORF">TSAR_007807</name>
</gene>
<comment type="caution">
    <text evidence="1">The sequence shown here is derived from an EMBL/GenBank/DDBJ whole genome shotgun (WGS) entry which is preliminary data.</text>
</comment>
<dbReference type="Proteomes" id="UP000215335">
    <property type="component" value="Unassembled WGS sequence"/>
</dbReference>
<reference evidence="1 2" key="1">
    <citation type="journal article" date="2017" name="Curr. Biol.">
        <title>The Evolution of Venom by Co-option of Single-Copy Genes.</title>
        <authorList>
            <person name="Martinson E.O."/>
            <person name="Mrinalini"/>
            <person name="Kelkar Y.D."/>
            <person name="Chang C.H."/>
            <person name="Werren J.H."/>
        </authorList>
    </citation>
    <scope>NUCLEOTIDE SEQUENCE [LARGE SCALE GENOMIC DNA]</scope>
    <source>
        <strain evidence="1 2">Alberta</strain>
        <tissue evidence="1">Whole body</tissue>
    </source>
</reference>
<dbReference type="AlphaFoldDB" id="A0A232ENJ7"/>